<name>A0A2K9LTQ1_9GAMM</name>
<dbReference type="KEGG" id="kak:Kalk_17980"/>
<dbReference type="InterPro" id="IPR003660">
    <property type="entry name" value="HAMP_dom"/>
</dbReference>
<gene>
    <name evidence="5" type="ORF">Kalk_17980</name>
</gene>
<keyword evidence="1" id="KW-0812">Transmembrane</keyword>
<dbReference type="Pfam" id="PF00672">
    <property type="entry name" value="HAMP"/>
    <property type="match status" value="1"/>
</dbReference>
<dbReference type="InterPro" id="IPR029150">
    <property type="entry name" value="dCache_3"/>
</dbReference>
<dbReference type="PROSITE" id="PS50885">
    <property type="entry name" value="HAMP"/>
    <property type="match status" value="1"/>
</dbReference>
<dbReference type="EMBL" id="CP022684">
    <property type="protein sequence ID" value="AUM14194.1"/>
    <property type="molecule type" value="Genomic_DNA"/>
</dbReference>
<dbReference type="GO" id="GO:0071111">
    <property type="term" value="F:cyclic-guanylate-specific phosphodiesterase activity"/>
    <property type="evidence" value="ECO:0007669"/>
    <property type="project" value="InterPro"/>
</dbReference>
<dbReference type="InterPro" id="IPR001633">
    <property type="entry name" value="EAL_dom"/>
</dbReference>
<dbReference type="PANTHER" id="PTHR33121:SF71">
    <property type="entry name" value="OXYGEN SENSOR PROTEIN DOSP"/>
    <property type="match status" value="1"/>
</dbReference>
<dbReference type="NCBIfam" id="TIGR00254">
    <property type="entry name" value="GGDEF"/>
    <property type="match status" value="1"/>
</dbReference>
<dbReference type="RefSeq" id="WP_101895568.1">
    <property type="nucleotide sequence ID" value="NZ_CP022684.1"/>
</dbReference>
<dbReference type="CDD" id="cd01949">
    <property type="entry name" value="GGDEF"/>
    <property type="match status" value="1"/>
</dbReference>
<dbReference type="PANTHER" id="PTHR33121">
    <property type="entry name" value="CYCLIC DI-GMP PHOSPHODIESTERASE PDEF"/>
    <property type="match status" value="1"/>
</dbReference>
<dbReference type="OrthoDB" id="9804951at2"/>
<reference evidence="6" key="1">
    <citation type="submission" date="2017-08" db="EMBL/GenBank/DDBJ databases">
        <title>Direct submision.</title>
        <authorList>
            <person name="Kim S.-J."/>
            <person name="Rhee S.-K."/>
        </authorList>
    </citation>
    <scope>NUCLEOTIDE SEQUENCE [LARGE SCALE GENOMIC DNA]</scope>
    <source>
        <strain evidence="6">GI5</strain>
    </source>
</reference>
<feature type="domain" description="GGDEF" evidence="4">
    <location>
        <begin position="380"/>
        <end position="509"/>
    </location>
</feature>
<proteinExistence type="predicted"/>
<dbReference type="Gene3D" id="3.20.20.450">
    <property type="entry name" value="EAL domain"/>
    <property type="match status" value="1"/>
</dbReference>
<dbReference type="PROSITE" id="PS50883">
    <property type="entry name" value="EAL"/>
    <property type="match status" value="1"/>
</dbReference>
<evidence type="ECO:0000256" key="1">
    <source>
        <dbReference type="SAM" id="Phobius"/>
    </source>
</evidence>
<dbReference type="SUPFAM" id="SSF158472">
    <property type="entry name" value="HAMP domain-like"/>
    <property type="match status" value="1"/>
</dbReference>
<dbReference type="InterPro" id="IPR000160">
    <property type="entry name" value="GGDEF_dom"/>
</dbReference>
<feature type="transmembrane region" description="Helical" evidence="1">
    <location>
        <begin position="271"/>
        <end position="292"/>
    </location>
</feature>
<dbReference type="Pfam" id="PF00563">
    <property type="entry name" value="EAL"/>
    <property type="match status" value="1"/>
</dbReference>
<evidence type="ECO:0008006" key="7">
    <source>
        <dbReference type="Google" id="ProtNLM"/>
    </source>
</evidence>
<dbReference type="SUPFAM" id="SSF141868">
    <property type="entry name" value="EAL domain-like"/>
    <property type="match status" value="1"/>
</dbReference>
<dbReference type="InterPro" id="IPR029787">
    <property type="entry name" value="Nucleotide_cyclase"/>
</dbReference>
<keyword evidence="1" id="KW-1133">Transmembrane helix</keyword>
<dbReference type="PROSITE" id="PS50887">
    <property type="entry name" value="GGDEF"/>
    <property type="match status" value="1"/>
</dbReference>
<feature type="domain" description="EAL" evidence="2">
    <location>
        <begin position="518"/>
        <end position="773"/>
    </location>
</feature>
<feature type="transmembrane region" description="Helical" evidence="1">
    <location>
        <begin position="12"/>
        <end position="32"/>
    </location>
</feature>
<dbReference type="InterPro" id="IPR043128">
    <property type="entry name" value="Rev_trsase/Diguanyl_cyclase"/>
</dbReference>
<organism evidence="5 6">
    <name type="scientific">Ketobacter alkanivorans</name>
    <dbReference type="NCBI Taxonomy" id="1917421"/>
    <lineage>
        <taxon>Bacteria</taxon>
        <taxon>Pseudomonadati</taxon>
        <taxon>Pseudomonadota</taxon>
        <taxon>Gammaproteobacteria</taxon>
        <taxon>Pseudomonadales</taxon>
        <taxon>Ketobacteraceae</taxon>
        <taxon>Ketobacter</taxon>
    </lineage>
</organism>
<accession>A0A2K9LTQ1</accession>
<dbReference type="SMART" id="SM00052">
    <property type="entry name" value="EAL"/>
    <property type="match status" value="1"/>
</dbReference>
<dbReference type="SMART" id="SM00304">
    <property type="entry name" value="HAMP"/>
    <property type="match status" value="1"/>
</dbReference>
<evidence type="ECO:0000259" key="4">
    <source>
        <dbReference type="PROSITE" id="PS50887"/>
    </source>
</evidence>
<evidence type="ECO:0000313" key="6">
    <source>
        <dbReference type="Proteomes" id="UP000235116"/>
    </source>
</evidence>
<dbReference type="Pfam" id="PF14827">
    <property type="entry name" value="dCache_3"/>
    <property type="match status" value="1"/>
</dbReference>
<feature type="domain" description="HAMP" evidence="3">
    <location>
        <begin position="293"/>
        <end position="346"/>
    </location>
</feature>
<dbReference type="SMART" id="SM00267">
    <property type="entry name" value="GGDEF"/>
    <property type="match status" value="1"/>
</dbReference>
<dbReference type="Pfam" id="PF00990">
    <property type="entry name" value="GGDEF"/>
    <property type="match status" value="1"/>
</dbReference>
<dbReference type="InterPro" id="IPR035919">
    <property type="entry name" value="EAL_sf"/>
</dbReference>
<evidence type="ECO:0000259" key="2">
    <source>
        <dbReference type="PROSITE" id="PS50883"/>
    </source>
</evidence>
<sequence>MAVSASLQQRLLRFVLGLLISMALTVALAVWLSTTNHSHNQIDSNLSIAESVLKQLLRNREQQLMSSTEVLTSDFGFKQAVATQDKSTLESVLHNHGERIGADLMVLLSLQGKIIASDTEQVEAHFNQDFFIRSSLSNGGATDYLTVNGRLYQVILLPVKAPLPIAIAMVGFELNRELAEQWKDLTGLDITFYFNKSSSDKVIASTLPPDLWLKALSEAYTPYSTHSLPLFGRPQFASLQLDLNQSNSGEAGLYLTYSVEKAFHEFDVLQLRIIVITFIGALLASFGGIVIARNMAYPLRSLAKTASRMAKGEFGLKVDVQRTTSEVSELAAAFETMQVGLAEREARIVFQAHHDPLTSLINRQHIITRLKEHLDSIDYKPLSVICINILDFRIVNDTFGHFVGDQCLKQIGERLSGLPEQNCLAARLGGDEFLVAIPLACSVERTAENVLATLSSAYMIQQLEITLKFSMGIACAPRDSTDADQLVQQASIALDMARREQLGIAFYNSNMEQTHLKRLQLLADLKKTLAQNDGQLQMYFQPKVLASTQEHFRFEALIRWIHPEQGFIPPDLFIPLAEQAGLIANITDWVVEAVITQIAEWKSNQFTAQVAINLSAKDLSRKHLLENIKQLLDDYSLPSDSLAFEITESEIMRDAKEAIDLLIRFRSFGFDLAIDDFGTGYSSLSHLKHMPVTELKIDKSFVLQLDQLADDQIIVKSTIELAHSFNLKVVAEGVENQASMDLLREWGCDWLQGFYLSRPLPAKDVLPWVENFAKPDQAANN</sequence>
<dbReference type="InterPro" id="IPR050706">
    <property type="entry name" value="Cyclic-di-GMP_PDE-like"/>
</dbReference>
<keyword evidence="1" id="KW-0472">Membrane</keyword>
<dbReference type="AlphaFoldDB" id="A0A2K9LTQ1"/>
<evidence type="ECO:0000313" key="5">
    <source>
        <dbReference type="EMBL" id="AUM14194.1"/>
    </source>
</evidence>
<dbReference type="GO" id="GO:0007165">
    <property type="term" value="P:signal transduction"/>
    <property type="evidence" value="ECO:0007669"/>
    <property type="project" value="InterPro"/>
</dbReference>
<dbReference type="Gene3D" id="6.10.340.10">
    <property type="match status" value="1"/>
</dbReference>
<dbReference type="SUPFAM" id="SSF55073">
    <property type="entry name" value="Nucleotide cyclase"/>
    <property type="match status" value="1"/>
</dbReference>
<evidence type="ECO:0000259" key="3">
    <source>
        <dbReference type="PROSITE" id="PS50885"/>
    </source>
</evidence>
<dbReference type="GO" id="GO:0016020">
    <property type="term" value="C:membrane"/>
    <property type="evidence" value="ECO:0007669"/>
    <property type="project" value="InterPro"/>
</dbReference>
<dbReference type="CDD" id="cd06225">
    <property type="entry name" value="HAMP"/>
    <property type="match status" value="1"/>
</dbReference>
<protein>
    <recommendedName>
        <fullName evidence="7">GGDEF domain-containing protein</fullName>
    </recommendedName>
</protein>
<dbReference type="Proteomes" id="UP000235116">
    <property type="component" value="Chromosome"/>
</dbReference>
<keyword evidence="6" id="KW-1185">Reference proteome</keyword>
<dbReference type="Gene3D" id="3.30.70.270">
    <property type="match status" value="1"/>
</dbReference>
<dbReference type="CDD" id="cd01948">
    <property type="entry name" value="EAL"/>
    <property type="match status" value="1"/>
</dbReference>